<dbReference type="Pfam" id="PF03572">
    <property type="entry name" value="Peptidase_S41"/>
    <property type="match status" value="1"/>
</dbReference>
<dbReference type="InterPro" id="IPR005151">
    <property type="entry name" value="Tail-specific_protease"/>
</dbReference>
<comment type="caution">
    <text evidence="2">The sequence shown here is derived from an EMBL/GenBank/DDBJ whole genome shotgun (WGS) entry which is preliminary data.</text>
</comment>
<evidence type="ECO:0000313" key="2">
    <source>
        <dbReference type="EMBL" id="NSI57685.1"/>
    </source>
</evidence>
<dbReference type="Proteomes" id="UP001296580">
    <property type="component" value="Unassembled WGS sequence"/>
</dbReference>
<feature type="domain" description="Tail specific protease" evidence="1">
    <location>
        <begin position="21"/>
        <end position="108"/>
    </location>
</feature>
<reference evidence="2" key="2">
    <citation type="submission" date="2020-02" db="EMBL/GenBank/DDBJ databases">
        <authorList>
            <person name="Littmann E."/>
            <person name="Sorbara M."/>
        </authorList>
    </citation>
    <scope>NUCLEOTIDE SEQUENCE</scope>
    <source>
        <strain evidence="2">MSK.15.32</strain>
    </source>
</reference>
<dbReference type="GO" id="GO:0008236">
    <property type="term" value="F:serine-type peptidase activity"/>
    <property type="evidence" value="ECO:0007669"/>
    <property type="project" value="InterPro"/>
</dbReference>
<accession>A0AAJ3FBT9</accession>
<dbReference type="SUPFAM" id="SSF52096">
    <property type="entry name" value="ClpP/crotonase"/>
    <property type="match status" value="1"/>
</dbReference>
<evidence type="ECO:0000313" key="3">
    <source>
        <dbReference type="Proteomes" id="UP001296580"/>
    </source>
</evidence>
<gene>
    <name evidence="2" type="ORF">G4993_04630</name>
</gene>
<dbReference type="Gene3D" id="3.90.226.10">
    <property type="entry name" value="2-enoyl-CoA Hydratase, Chain A, domain 1"/>
    <property type="match status" value="1"/>
</dbReference>
<dbReference type="EMBL" id="JAAIRV010000005">
    <property type="protein sequence ID" value="NSI57685.1"/>
    <property type="molecule type" value="Genomic_DNA"/>
</dbReference>
<dbReference type="GO" id="GO:0006508">
    <property type="term" value="P:proteolysis"/>
    <property type="evidence" value="ECO:0007669"/>
    <property type="project" value="InterPro"/>
</dbReference>
<sequence>MEVKAELSVVNPTENCWIFTEGKEEKKQNTTKLIVLLDGNTASAAENLVLYLNTLENVVFIGTNTLGCFFSNANMKCILPNSEIEISYGDQLTFTNNCIEGTGFQPDIWIGGQDALERTLAFLEKNGEYRVNE</sequence>
<dbReference type="AlphaFoldDB" id="A0AAJ3FBT9"/>
<name>A0AAJ3FBT9_MEDGN</name>
<dbReference type="RefSeq" id="WP_044949212.1">
    <property type="nucleotide sequence ID" value="NZ_CABKQB010000002.1"/>
</dbReference>
<proteinExistence type="predicted"/>
<reference evidence="2" key="1">
    <citation type="journal article" date="2020" name="Cell Host Microbe">
        <title>Functional and Genomic Variation between Human-Derived Isolates of Lachnospiraceae Reveals Inter- and Intra-Species Diversity.</title>
        <authorList>
            <person name="Sorbara M.T."/>
            <person name="Littmann E.R."/>
            <person name="Fontana E."/>
            <person name="Moody T.U."/>
            <person name="Kohout C.E."/>
            <person name="Gjonbalaj M."/>
            <person name="Eaton V."/>
            <person name="Seok R."/>
            <person name="Leiner I.M."/>
            <person name="Pamer E.G."/>
        </authorList>
    </citation>
    <scope>NUCLEOTIDE SEQUENCE</scope>
    <source>
        <strain evidence="2">MSK.15.32</strain>
    </source>
</reference>
<evidence type="ECO:0000259" key="1">
    <source>
        <dbReference type="Pfam" id="PF03572"/>
    </source>
</evidence>
<dbReference type="InterPro" id="IPR029045">
    <property type="entry name" value="ClpP/crotonase-like_dom_sf"/>
</dbReference>
<protein>
    <recommendedName>
        <fullName evidence="1">Tail specific protease domain-containing protein</fullName>
    </recommendedName>
</protein>
<organism evidence="2 3">
    <name type="scientific">Mediterraneibacter gnavus</name>
    <name type="common">Ruminococcus gnavus</name>
    <dbReference type="NCBI Taxonomy" id="33038"/>
    <lineage>
        <taxon>Bacteria</taxon>
        <taxon>Bacillati</taxon>
        <taxon>Bacillota</taxon>
        <taxon>Clostridia</taxon>
        <taxon>Lachnospirales</taxon>
        <taxon>Lachnospiraceae</taxon>
        <taxon>Mediterraneibacter</taxon>
    </lineage>
</organism>